<dbReference type="Proteomes" id="UP001196413">
    <property type="component" value="Unassembled WGS sequence"/>
</dbReference>
<name>A0AAD5MVS2_PARTN</name>
<reference evidence="2" key="1">
    <citation type="submission" date="2021-06" db="EMBL/GenBank/DDBJ databases">
        <title>Parelaphostrongylus tenuis whole genome reference sequence.</title>
        <authorList>
            <person name="Garwood T.J."/>
            <person name="Larsen P.A."/>
            <person name="Fountain-Jones N.M."/>
            <person name="Garbe J.R."/>
            <person name="Macchietto M.G."/>
            <person name="Kania S.A."/>
            <person name="Gerhold R.W."/>
            <person name="Richards J.E."/>
            <person name="Wolf T.M."/>
        </authorList>
    </citation>
    <scope>NUCLEOTIDE SEQUENCE</scope>
    <source>
        <strain evidence="2">MNPRO001-30</strain>
        <tissue evidence="2">Meninges</tissue>
    </source>
</reference>
<dbReference type="EMBL" id="JAHQIW010005259">
    <property type="protein sequence ID" value="KAJ1365400.1"/>
    <property type="molecule type" value="Genomic_DNA"/>
</dbReference>
<gene>
    <name evidence="2" type="ORF">KIN20_025689</name>
</gene>
<protein>
    <submittedName>
        <fullName evidence="2">Uncharacterized protein</fullName>
    </submittedName>
</protein>
<evidence type="ECO:0000313" key="2">
    <source>
        <dbReference type="EMBL" id="KAJ1365400.1"/>
    </source>
</evidence>
<feature type="region of interest" description="Disordered" evidence="1">
    <location>
        <begin position="61"/>
        <end position="84"/>
    </location>
</feature>
<dbReference type="AlphaFoldDB" id="A0AAD5MVS2"/>
<keyword evidence="3" id="KW-1185">Reference proteome</keyword>
<organism evidence="2 3">
    <name type="scientific">Parelaphostrongylus tenuis</name>
    <name type="common">Meningeal worm</name>
    <dbReference type="NCBI Taxonomy" id="148309"/>
    <lineage>
        <taxon>Eukaryota</taxon>
        <taxon>Metazoa</taxon>
        <taxon>Ecdysozoa</taxon>
        <taxon>Nematoda</taxon>
        <taxon>Chromadorea</taxon>
        <taxon>Rhabditida</taxon>
        <taxon>Rhabditina</taxon>
        <taxon>Rhabditomorpha</taxon>
        <taxon>Strongyloidea</taxon>
        <taxon>Metastrongylidae</taxon>
        <taxon>Parelaphostrongylus</taxon>
    </lineage>
</organism>
<sequence>MEGLVASRRNKKVTLVRNLNEANPKNERTLADKDIDYRGCVYKIKHWDSFANWQTYSTMEEERSLTTKNSKLSEPISRALPKMP</sequence>
<accession>A0AAD5MVS2</accession>
<evidence type="ECO:0000313" key="3">
    <source>
        <dbReference type="Proteomes" id="UP001196413"/>
    </source>
</evidence>
<proteinExistence type="predicted"/>
<comment type="caution">
    <text evidence="2">The sequence shown here is derived from an EMBL/GenBank/DDBJ whole genome shotgun (WGS) entry which is preliminary data.</text>
</comment>
<evidence type="ECO:0000256" key="1">
    <source>
        <dbReference type="SAM" id="MobiDB-lite"/>
    </source>
</evidence>